<protein>
    <submittedName>
        <fullName evidence="1">Uncharacterized protein</fullName>
    </submittedName>
</protein>
<reference evidence="1 2" key="1">
    <citation type="submission" date="2018-11" db="EMBL/GenBank/DDBJ databases">
        <authorList>
            <consortium name="Pathogen Informatics"/>
        </authorList>
    </citation>
    <scope>NUCLEOTIDE SEQUENCE [LARGE SCALE GENOMIC DNA]</scope>
    <source>
        <strain>Denwood</strain>
        <strain evidence="2">Zambia</strain>
    </source>
</reference>
<name>A0A183PDY6_9TREM</name>
<dbReference type="AlphaFoldDB" id="A0A183PDY6"/>
<gene>
    <name evidence="1" type="ORF">SMTD_LOCUS12572</name>
</gene>
<sequence length="98" mass="11160">MEDVRARRGADVASDHHLVSAENRPKLQNHWITGETTLLSCISVFLQDTDKSNEFKMALNNKFREAEIASDHHLVVAKIKLKLKKQWTTGQTALQSFN</sequence>
<dbReference type="EMBL" id="UZAL01032570">
    <property type="protein sequence ID" value="VDP61253.1"/>
    <property type="molecule type" value="Genomic_DNA"/>
</dbReference>
<keyword evidence="2" id="KW-1185">Reference proteome</keyword>
<accession>A0A183PDY6</accession>
<evidence type="ECO:0000313" key="1">
    <source>
        <dbReference type="EMBL" id="VDP61253.1"/>
    </source>
</evidence>
<dbReference type="Proteomes" id="UP000269396">
    <property type="component" value="Unassembled WGS sequence"/>
</dbReference>
<proteinExistence type="predicted"/>
<evidence type="ECO:0000313" key="2">
    <source>
        <dbReference type="Proteomes" id="UP000269396"/>
    </source>
</evidence>
<organism evidence="1 2">
    <name type="scientific">Schistosoma mattheei</name>
    <dbReference type="NCBI Taxonomy" id="31246"/>
    <lineage>
        <taxon>Eukaryota</taxon>
        <taxon>Metazoa</taxon>
        <taxon>Spiralia</taxon>
        <taxon>Lophotrochozoa</taxon>
        <taxon>Platyhelminthes</taxon>
        <taxon>Trematoda</taxon>
        <taxon>Digenea</taxon>
        <taxon>Strigeidida</taxon>
        <taxon>Schistosomatoidea</taxon>
        <taxon>Schistosomatidae</taxon>
        <taxon>Schistosoma</taxon>
    </lineage>
</organism>